<dbReference type="InterPro" id="IPR036412">
    <property type="entry name" value="HAD-like_sf"/>
</dbReference>
<sequence length="195" mass="22509">MFIRDIVIDLDDTAFATYPYFDQELKRRGVDCQGHYLTAANGGPHFLEMLAAAEFMLHVPLRPFVANTLDLLRASGRCVHVCTHRGYSDKGFEYTVKSLEQNNLNGLIGRLHVINPYEIADKLEYLHQVFGHNNFILVDDKPIFDQSRPLPSNVLLQSQPWNSHIQHPYRIETFERDEFFGAIEQMQRDLSTINS</sequence>
<dbReference type="Proteomes" id="UP000596123">
    <property type="component" value="Segment"/>
</dbReference>
<accession>A0A7T8EQ82</accession>
<protein>
    <submittedName>
        <fullName evidence="1">Putative phosphoglycolate phosphatase</fullName>
    </submittedName>
</protein>
<evidence type="ECO:0000313" key="1">
    <source>
        <dbReference type="EMBL" id="QQO90357.1"/>
    </source>
</evidence>
<dbReference type="SUPFAM" id="SSF56784">
    <property type="entry name" value="HAD-like"/>
    <property type="match status" value="1"/>
</dbReference>
<name>A0A7T8EQ82_9CAUD</name>
<proteinExistence type="predicted"/>
<reference evidence="1 2" key="1">
    <citation type="submission" date="2020-12" db="EMBL/GenBank/DDBJ databases">
        <title>Complete genome sequence of Erwinia phage pEa_SNUABM_5.</title>
        <authorList>
            <person name="Kim S.G."/>
            <person name="Lee S.B."/>
            <person name="Kwon J."/>
            <person name="Park S.C."/>
        </authorList>
    </citation>
    <scope>NUCLEOTIDE SEQUENCE [LARGE SCALE GENOMIC DNA]</scope>
</reference>
<dbReference type="EMBL" id="MW366843">
    <property type="protein sequence ID" value="QQO90357.1"/>
    <property type="molecule type" value="Genomic_DNA"/>
</dbReference>
<evidence type="ECO:0000313" key="2">
    <source>
        <dbReference type="Proteomes" id="UP000596123"/>
    </source>
</evidence>
<gene>
    <name evidence="1" type="ORF">pEaSNUABM5_00215</name>
</gene>
<organism evidence="1 2">
    <name type="scientific">Erwinia phage pEa_SNUABM_5</name>
    <dbReference type="NCBI Taxonomy" id="2797313"/>
    <lineage>
        <taxon>Viruses</taxon>
        <taxon>Duplodnaviria</taxon>
        <taxon>Heunggongvirae</taxon>
        <taxon>Uroviricota</taxon>
        <taxon>Caudoviricetes</taxon>
        <taxon>Rivsvirus</taxon>
        <taxon>Rivsvirus SNUABM5</taxon>
    </lineage>
</organism>
<keyword evidence="2" id="KW-1185">Reference proteome</keyword>